<evidence type="ECO:0008006" key="4">
    <source>
        <dbReference type="Google" id="ProtNLM"/>
    </source>
</evidence>
<dbReference type="RefSeq" id="WP_378285294.1">
    <property type="nucleotide sequence ID" value="NZ_JBHSON010000043.1"/>
</dbReference>
<proteinExistence type="predicted"/>
<evidence type="ECO:0000256" key="1">
    <source>
        <dbReference type="SAM" id="SignalP"/>
    </source>
</evidence>
<protein>
    <recommendedName>
        <fullName evidence="4">DUF916 domain-containing protein</fullName>
    </recommendedName>
</protein>
<evidence type="ECO:0000313" key="2">
    <source>
        <dbReference type="EMBL" id="MFC5749566.1"/>
    </source>
</evidence>
<accession>A0ABW1A2A1</accession>
<comment type="caution">
    <text evidence="2">The sequence shown here is derived from an EMBL/GenBank/DDBJ whole genome shotgun (WGS) entry which is preliminary data.</text>
</comment>
<sequence length="283" mass="29982">MRILTASALIVSLLATAVTPAHAARSQARASEITVTPDGFTAPATVPEATSFRVTATDPDGAYIGLVQLRKGVSLQRYLADLEQAYDESDPEAALAGSRAAERDVVMYGGAAVLPGVPVTFTPTLRQGTYHLLDFKDVGSPGLEAKVRTLRVLGPGRTRPRAEAEIVQHQTARFGVSGVLRAGAPIRVTNRSRQFNEAIFMPVREGTTRAHVGAFFTALEAGEAASPPFTGGPIGTVPLSPGRSTVISVGLRPGTYALVTWITDYRTGRMFAAQGMHEIVTLK</sequence>
<organism evidence="2 3">
    <name type="scientific">Actinomadura rugatobispora</name>
    <dbReference type="NCBI Taxonomy" id="1994"/>
    <lineage>
        <taxon>Bacteria</taxon>
        <taxon>Bacillati</taxon>
        <taxon>Actinomycetota</taxon>
        <taxon>Actinomycetes</taxon>
        <taxon>Streptosporangiales</taxon>
        <taxon>Thermomonosporaceae</taxon>
        <taxon>Actinomadura</taxon>
    </lineage>
</organism>
<reference evidence="3" key="1">
    <citation type="journal article" date="2019" name="Int. J. Syst. Evol. Microbiol.">
        <title>The Global Catalogue of Microorganisms (GCM) 10K type strain sequencing project: providing services to taxonomists for standard genome sequencing and annotation.</title>
        <authorList>
            <consortium name="The Broad Institute Genomics Platform"/>
            <consortium name="The Broad Institute Genome Sequencing Center for Infectious Disease"/>
            <person name="Wu L."/>
            <person name="Ma J."/>
        </authorList>
    </citation>
    <scope>NUCLEOTIDE SEQUENCE [LARGE SCALE GENOMIC DNA]</scope>
    <source>
        <strain evidence="3">KCTC 42087</strain>
    </source>
</reference>
<feature type="signal peptide" evidence="1">
    <location>
        <begin position="1"/>
        <end position="23"/>
    </location>
</feature>
<feature type="chain" id="PRO_5045614277" description="DUF916 domain-containing protein" evidence="1">
    <location>
        <begin position="24"/>
        <end position="283"/>
    </location>
</feature>
<keyword evidence="3" id="KW-1185">Reference proteome</keyword>
<gene>
    <name evidence="2" type="ORF">ACFPZN_28420</name>
</gene>
<evidence type="ECO:0000313" key="3">
    <source>
        <dbReference type="Proteomes" id="UP001596074"/>
    </source>
</evidence>
<dbReference type="EMBL" id="JBHSON010000043">
    <property type="protein sequence ID" value="MFC5749566.1"/>
    <property type="molecule type" value="Genomic_DNA"/>
</dbReference>
<keyword evidence="1" id="KW-0732">Signal</keyword>
<dbReference type="Proteomes" id="UP001596074">
    <property type="component" value="Unassembled WGS sequence"/>
</dbReference>
<name>A0ABW1A2A1_9ACTN</name>